<dbReference type="EMBL" id="MCFA01000151">
    <property type="protein sequence ID" value="ORY03028.1"/>
    <property type="molecule type" value="Genomic_DNA"/>
</dbReference>
<dbReference type="GO" id="GO:1990879">
    <property type="term" value="C:CST complex"/>
    <property type="evidence" value="ECO:0007669"/>
    <property type="project" value="InterPro"/>
</dbReference>
<proteinExistence type="predicted"/>
<dbReference type="InterPro" id="IPR012340">
    <property type="entry name" value="NA-bd_OB-fold"/>
</dbReference>
<name>A0A1Y1YYB6_9PLEO</name>
<dbReference type="OrthoDB" id="5275361at2759"/>
<evidence type="ECO:0000313" key="1">
    <source>
        <dbReference type="EMBL" id="ORY03028.1"/>
    </source>
</evidence>
<dbReference type="GO" id="GO:0016233">
    <property type="term" value="P:telomere capping"/>
    <property type="evidence" value="ECO:0007669"/>
    <property type="project" value="InterPro"/>
</dbReference>
<reference evidence="1 2" key="1">
    <citation type="submission" date="2016-07" db="EMBL/GenBank/DDBJ databases">
        <title>Pervasive Adenine N6-methylation of Active Genes in Fungi.</title>
        <authorList>
            <consortium name="DOE Joint Genome Institute"/>
            <person name="Mondo S.J."/>
            <person name="Dannebaum R.O."/>
            <person name="Kuo R.C."/>
            <person name="Labutti K."/>
            <person name="Haridas S."/>
            <person name="Kuo A."/>
            <person name="Salamov A."/>
            <person name="Ahrendt S.R."/>
            <person name="Lipzen A."/>
            <person name="Sullivan W."/>
            <person name="Andreopoulos W.B."/>
            <person name="Clum A."/>
            <person name="Lindquist E."/>
            <person name="Daum C."/>
            <person name="Ramamoorthy G.K."/>
            <person name="Gryganskyi A."/>
            <person name="Culley D."/>
            <person name="Magnuson J.K."/>
            <person name="James T.Y."/>
            <person name="O'Malley M.A."/>
            <person name="Stajich J.E."/>
            <person name="Spatafora J.W."/>
            <person name="Visel A."/>
            <person name="Grigoriev I.V."/>
        </authorList>
    </citation>
    <scope>NUCLEOTIDE SEQUENCE [LARGE SCALE GENOMIC DNA]</scope>
    <source>
        <strain evidence="1 2">CBS 115471</strain>
    </source>
</reference>
<evidence type="ECO:0000313" key="2">
    <source>
        <dbReference type="Proteomes" id="UP000193144"/>
    </source>
</evidence>
<dbReference type="GO" id="GO:0043047">
    <property type="term" value="F:single-stranded telomeric DNA binding"/>
    <property type="evidence" value="ECO:0007669"/>
    <property type="project" value="InterPro"/>
</dbReference>
<dbReference type="InterPro" id="IPR024222">
    <property type="entry name" value="Ten1_fungal"/>
</dbReference>
<organism evidence="1 2">
    <name type="scientific">Clohesyomyces aquaticus</name>
    <dbReference type="NCBI Taxonomy" id="1231657"/>
    <lineage>
        <taxon>Eukaryota</taxon>
        <taxon>Fungi</taxon>
        <taxon>Dikarya</taxon>
        <taxon>Ascomycota</taxon>
        <taxon>Pezizomycotina</taxon>
        <taxon>Dothideomycetes</taxon>
        <taxon>Pleosporomycetidae</taxon>
        <taxon>Pleosporales</taxon>
        <taxon>Lindgomycetaceae</taxon>
        <taxon>Clohesyomyces</taxon>
    </lineage>
</organism>
<dbReference type="Pfam" id="PF12658">
    <property type="entry name" value="Ten1"/>
    <property type="match status" value="1"/>
</dbReference>
<accession>A0A1Y1YYB6</accession>
<dbReference type="Proteomes" id="UP000193144">
    <property type="component" value="Unassembled WGS sequence"/>
</dbReference>
<gene>
    <name evidence="1" type="ORF">BCR34DRAFT_627395</name>
</gene>
<sequence>MSGPPPSRLVLLSALDTCAKGDKVRFLGCVDEYVVEDATLCLKHRYPASAPPKTARVNVRHVLESVKARELDVGSWLNVIGYVELRKEAGIFVQAVAVWDAGDVDLEAYGRAVDARNAAG</sequence>
<comment type="caution">
    <text evidence="1">The sequence shown here is derived from an EMBL/GenBank/DDBJ whole genome shotgun (WGS) entry which is preliminary data.</text>
</comment>
<protein>
    <submittedName>
        <fullName evidence="1">CST complex subunit Ten1</fullName>
    </submittedName>
</protein>
<keyword evidence="2" id="KW-1185">Reference proteome</keyword>
<dbReference type="Gene3D" id="2.40.50.140">
    <property type="entry name" value="Nucleic acid-binding proteins"/>
    <property type="match status" value="1"/>
</dbReference>
<dbReference type="AlphaFoldDB" id="A0A1Y1YYB6"/>